<sequence length="143" mass="15730">MTNQTTLLDLAYRRRWFSPASLNPSMPSDPPDSLRMWYHRPWFVTVISPLPQSPVLMYAPSTTRLTLWLRSSIAFYGSVDPHFTGHNRFPGTELDPTSQSPVSSVAPPTAKLSPLPSSSLPPSAEIYIAGDGCTDTLAILILS</sequence>
<protein>
    <submittedName>
        <fullName evidence="2">Uncharacterized protein</fullName>
    </submittedName>
</protein>
<dbReference type="Proteomes" id="UP000489600">
    <property type="component" value="Unassembled WGS sequence"/>
</dbReference>
<reference evidence="2" key="1">
    <citation type="submission" date="2019-07" db="EMBL/GenBank/DDBJ databases">
        <authorList>
            <person name="Dittberner H."/>
        </authorList>
    </citation>
    <scope>NUCLEOTIDE SEQUENCE [LARGE SCALE GENOMIC DNA]</scope>
</reference>
<feature type="region of interest" description="Disordered" evidence="1">
    <location>
        <begin position="87"/>
        <end position="118"/>
    </location>
</feature>
<organism evidence="2 3">
    <name type="scientific">Arabis nemorensis</name>
    <dbReference type="NCBI Taxonomy" id="586526"/>
    <lineage>
        <taxon>Eukaryota</taxon>
        <taxon>Viridiplantae</taxon>
        <taxon>Streptophyta</taxon>
        <taxon>Embryophyta</taxon>
        <taxon>Tracheophyta</taxon>
        <taxon>Spermatophyta</taxon>
        <taxon>Magnoliopsida</taxon>
        <taxon>eudicotyledons</taxon>
        <taxon>Gunneridae</taxon>
        <taxon>Pentapetalae</taxon>
        <taxon>rosids</taxon>
        <taxon>malvids</taxon>
        <taxon>Brassicales</taxon>
        <taxon>Brassicaceae</taxon>
        <taxon>Arabideae</taxon>
        <taxon>Arabis</taxon>
    </lineage>
</organism>
<name>A0A565BHA4_9BRAS</name>
<accession>A0A565BHA4</accession>
<evidence type="ECO:0000256" key="1">
    <source>
        <dbReference type="SAM" id="MobiDB-lite"/>
    </source>
</evidence>
<keyword evidence="3" id="KW-1185">Reference proteome</keyword>
<dbReference type="EMBL" id="CABITT030000004">
    <property type="protein sequence ID" value="VVB00971.1"/>
    <property type="molecule type" value="Genomic_DNA"/>
</dbReference>
<evidence type="ECO:0000313" key="2">
    <source>
        <dbReference type="EMBL" id="VVB00971.1"/>
    </source>
</evidence>
<comment type="caution">
    <text evidence="2">The sequence shown here is derived from an EMBL/GenBank/DDBJ whole genome shotgun (WGS) entry which is preliminary data.</text>
</comment>
<dbReference type="AlphaFoldDB" id="A0A565BHA4"/>
<gene>
    <name evidence="2" type="ORF">ANE_LOCUS11415</name>
</gene>
<proteinExistence type="predicted"/>
<evidence type="ECO:0000313" key="3">
    <source>
        <dbReference type="Proteomes" id="UP000489600"/>
    </source>
</evidence>